<sequence>MTEKVAEKVNIVINQKWCKKCGICAFFCPTNVLELDAKNGVMVKDLSACIKCKLCELRCPDFAIEVIVEGDERENTGS</sequence>
<dbReference type="PANTHER" id="PTHR43122">
    <property type="entry name" value="FERREDOXIN SUBUNIT OF PYRUVATE:FLAVODOXIN OXIDOREDUCTASE-RELATED"/>
    <property type="match status" value="1"/>
</dbReference>
<dbReference type="GO" id="GO:0046872">
    <property type="term" value="F:metal ion binding"/>
    <property type="evidence" value="ECO:0007669"/>
    <property type="project" value="UniProtKB-KW"/>
</dbReference>
<dbReference type="GO" id="GO:0016491">
    <property type="term" value="F:oxidoreductase activity"/>
    <property type="evidence" value="ECO:0007669"/>
    <property type="project" value="UniProtKB-KW"/>
</dbReference>
<evidence type="ECO:0000256" key="3">
    <source>
        <dbReference type="ARBA" id="ARBA00023014"/>
    </source>
</evidence>
<organism evidence="5 6">
    <name type="scientific">Psychracetigena formicireducens</name>
    <dbReference type="NCBI Taxonomy" id="2986056"/>
    <lineage>
        <taxon>Bacteria</taxon>
        <taxon>Bacillati</taxon>
        <taxon>Candidatus Lithacetigenota</taxon>
        <taxon>Candidatus Psychracetigena</taxon>
    </lineage>
</organism>
<keyword evidence="5" id="KW-0560">Oxidoreductase</keyword>
<dbReference type="PANTHER" id="PTHR43122:SF1">
    <property type="entry name" value="IRON-SULFUR-BINDING PROTEIN"/>
    <property type="match status" value="1"/>
</dbReference>
<feature type="domain" description="4Fe-4S ferredoxin-type" evidence="4">
    <location>
        <begin position="40"/>
        <end position="69"/>
    </location>
</feature>
<dbReference type="Pfam" id="PF12838">
    <property type="entry name" value="Fer4_7"/>
    <property type="match status" value="1"/>
</dbReference>
<dbReference type="Proteomes" id="UP000811545">
    <property type="component" value="Unassembled WGS sequence"/>
</dbReference>
<accession>A0A9E2F704</accession>
<name>A0A9E2F704_PSYF1</name>
<protein>
    <submittedName>
        <fullName evidence="5">NAD(P)H-quinone oxidoreductase subunit I, chloroplastic</fullName>
        <ecNumber evidence="5">1.6.5.11</ecNumber>
    </submittedName>
</protein>
<dbReference type="EC" id="1.6.5.11" evidence="5"/>
<reference evidence="5 6" key="1">
    <citation type="journal article" date="2021" name="bioRxiv">
        <title>Unique metabolic strategies in Hadean analogues reveal hints for primordial physiology.</title>
        <authorList>
            <person name="Nobu M.K."/>
            <person name="Nakai R."/>
            <person name="Tamazawa S."/>
            <person name="Mori H."/>
            <person name="Toyoda A."/>
            <person name="Ijiri A."/>
            <person name="Suzuki S."/>
            <person name="Kurokawa K."/>
            <person name="Kamagata Y."/>
            <person name="Tamaki H."/>
        </authorList>
    </citation>
    <scope>NUCLEOTIDE SEQUENCE [LARGE SCALE GENOMIC DNA]</scope>
    <source>
        <strain evidence="5">BS525</strain>
    </source>
</reference>
<evidence type="ECO:0000313" key="5">
    <source>
        <dbReference type="EMBL" id="MBT9145093.1"/>
    </source>
</evidence>
<dbReference type="SUPFAM" id="SSF54862">
    <property type="entry name" value="4Fe-4S ferredoxins"/>
    <property type="match status" value="1"/>
</dbReference>
<dbReference type="Gene3D" id="3.30.70.20">
    <property type="match status" value="1"/>
</dbReference>
<dbReference type="PROSITE" id="PS00198">
    <property type="entry name" value="4FE4S_FER_1"/>
    <property type="match status" value="1"/>
</dbReference>
<dbReference type="InterPro" id="IPR017896">
    <property type="entry name" value="4Fe4S_Fe-S-bd"/>
</dbReference>
<keyword evidence="3" id="KW-0411">Iron-sulfur</keyword>
<dbReference type="AlphaFoldDB" id="A0A9E2F704"/>
<comment type="caution">
    <text evidence="5">The sequence shown here is derived from an EMBL/GenBank/DDBJ whole genome shotgun (WGS) entry which is preliminary data.</text>
</comment>
<keyword evidence="1" id="KW-0479">Metal-binding</keyword>
<evidence type="ECO:0000259" key="4">
    <source>
        <dbReference type="PROSITE" id="PS51379"/>
    </source>
</evidence>
<dbReference type="InterPro" id="IPR017900">
    <property type="entry name" value="4Fe4S_Fe_S_CS"/>
</dbReference>
<dbReference type="EMBL" id="QLTW01000047">
    <property type="protein sequence ID" value="MBT9145093.1"/>
    <property type="molecule type" value="Genomic_DNA"/>
</dbReference>
<proteinExistence type="predicted"/>
<evidence type="ECO:0000256" key="2">
    <source>
        <dbReference type="ARBA" id="ARBA00023004"/>
    </source>
</evidence>
<dbReference type="PROSITE" id="PS51379">
    <property type="entry name" value="4FE4S_FER_2"/>
    <property type="match status" value="2"/>
</dbReference>
<gene>
    <name evidence="5" type="primary">ndhI_3</name>
    <name evidence="5" type="ORF">DDT42_00962</name>
</gene>
<dbReference type="GO" id="GO:0051536">
    <property type="term" value="F:iron-sulfur cluster binding"/>
    <property type="evidence" value="ECO:0007669"/>
    <property type="project" value="UniProtKB-KW"/>
</dbReference>
<evidence type="ECO:0000256" key="1">
    <source>
        <dbReference type="ARBA" id="ARBA00022723"/>
    </source>
</evidence>
<keyword evidence="2" id="KW-0408">Iron</keyword>
<feature type="domain" description="4Fe-4S ferredoxin-type" evidence="4">
    <location>
        <begin position="9"/>
        <end position="38"/>
    </location>
</feature>
<evidence type="ECO:0000313" key="6">
    <source>
        <dbReference type="Proteomes" id="UP000811545"/>
    </source>
</evidence>